<comment type="caution">
    <text evidence="3">The sequence shown here is derived from an EMBL/GenBank/DDBJ whole genome shotgun (WGS) entry which is preliminary data.</text>
</comment>
<reference evidence="3 4" key="1">
    <citation type="submission" date="2021-10" db="EMBL/GenBank/DDBJ databases">
        <title>Anaerobic single-cell dispensing facilitates the cultivation of human gut bacteria.</title>
        <authorList>
            <person name="Afrizal A."/>
        </authorList>
    </citation>
    <scope>NUCLEOTIDE SEQUENCE [LARGE SCALE GENOMIC DNA]</scope>
    <source>
        <strain evidence="3 4">CLA-AA-H244</strain>
    </source>
</reference>
<dbReference type="InterPro" id="IPR050659">
    <property type="entry name" value="Peptidase_M24B"/>
</dbReference>
<name>A0AAE3AX62_9FIRM</name>
<evidence type="ECO:0000313" key="4">
    <source>
        <dbReference type="Proteomes" id="UP001199355"/>
    </source>
</evidence>
<dbReference type="PANTHER" id="PTHR46112">
    <property type="entry name" value="AMINOPEPTIDASE"/>
    <property type="match status" value="1"/>
</dbReference>
<sequence>MYKTRLEHVCSRLTKMGLTQMIVSDPLSIRYLTGVWVDPYERLYALYLRTDGKHRFFLNNLFVVPDIDIPKTWFSDTDDGVAVIAGLVDGNVDMGIDKNWPARFLLALMEHHPNVRYVNASSCIDGERAIKDEYERQKMREASLLNDVCIEKAAAHIKAGMTELECADYIRSLYKEAGCIESFSTIVSFGANAADPHHEPDDTVLKPGDGIVIDMGCEKEGYCSDMTRTFFCETADPDYAAIHDLVRSANEKAESLIRPGVRFCDLDKAARDVISEAGYGEYFTHRLGHSIGMQAHEAGDVSQGNPAEIQEGMTFSIEPGVYLPGKFGVRVEDLVLVTADGCEVLNHADKHWKVIG</sequence>
<dbReference type="Pfam" id="PF01321">
    <property type="entry name" value="Creatinase_N"/>
    <property type="match status" value="1"/>
</dbReference>
<dbReference type="Proteomes" id="UP001199355">
    <property type="component" value="Unassembled WGS sequence"/>
</dbReference>
<dbReference type="Gene3D" id="3.40.350.10">
    <property type="entry name" value="Creatinase/prolidase N-terminal domain"/>
    <property type="match status" value="1"/>
</dbReference>
<dbReference type="PANTHER" id="PTHR46112:SF3">
    <property type="entry name" value="AMINOPEPTIDASE YPDF"/>
    <property type="match status" value="1"/>
</dbReference>
<evidence type="ECO:0000259" key="1">
    <source>
        <dbReference type="Pfam" id="PF00557"/>
    </source>
</evidence>
<dbReference type="InterPro" id="IPR029149">
    <property type="entry name" value="Creatin/AminoP/Spt16_N"/>
</dbReference>
<dbReference type="SUPFAM" id="SSF55920">
    <property type="entry name" value="Creatinase/aminopeptidase"/>
    <property type="match status" value="1"/>
</dbReference>
<feature type="domain" description="Creatinase N-terminal" evidence="2">
    <location>
        <begin position="5"/>
        <end position="130"/>
    </location>
</feature>
<dbReference type="Gene3D" id="3.90.230.10">
    <property type="entry name" value="Creatinase/methionine aminopeptidase superfamily"/>
    <property type="match status" value="1"/>
</dbReference>
<evidence type="ECO:0000313" key="3">
    <source>
        <dbReference type="EMBL" id="MCC2167662.1"/>
    </source>
</evidence>
<dbReference type="AlphaFoldDB" id="A0AAE3AX62"/>
<dbReference type="Pfam" id="PF00557">
    <property type="entry name" value="Peptidase_M24"/>
    <property type="match status" value="1"/>
</dbReference>
<accession>A0AAE3AX62</accession>
<dbReference type="SUPFAM" id="SSF53092">
    <property type="entry name" value="Creatinase/prolidase N-terminal domain"/>
    <property type="match status" value="1"/>
</dbReference>
<feature type="domain" description="Peptidase M24" evidence="1">
    <location>
        <begin position="137"/>
        <end position="339"/>
    </location>
</feature>
<dbReference type="EMBL" id="JAJEQF010000017">
    <property type="protein sequence ID" value="MCC2167662.1"/>
    <property type="molecule type" value="Genomic_DNA"/>
</dbReference>
<proteinExistence type="predicted"/>
<dbReference type="InterPro" id="IPR000994">
    <property type="entry name" value="Pept_M24"/>
</dbReference>
<dbReference type="RefSeq" id="WP_308728231.1">
    <property type="nucleotide sequence ID" value="NZ_JAJEQF010000017.1"/>
</dbReference>
<keyword evidence="4" id="KW-1185">Reference proteome</keyword>
<protein>
    <submittedName>
        <fullName evidence="3">Xaa-Pro peptidase family protein</fullName>
    </submittedName>
</protein>
<organism evidence="3 4">
    <name type="scientific">Gallintestinimicrobium propionicum</name>
    <dbReference type="NCBI Taxonomy" id="2981770"/>
    <lineage>
        <taxon>Bacteria</taxon>
        <taxon>Bacillati</taxon>
        <taxon>Bacillota</taxon>
        <taxon>Clostridia</taxon>
        <taxon>Lachnospirales</taxon>
        <taxon>Lachnospiraceae</taxon>
        <taxon>Gallintestinimicrobium</taxon>
    </lineage>
</organism>
<dbReference type="InterPro" id="IPR000587">
    <property type="entry name" value="Creatinase_N"/>
</dbReference>
<dbReference type="InterPro" id="IPR036005">
    <property type="entry name" value="Creatinase/aminopeptidase-like"/>
</dbReference>
<gene>
    <name evidence="3" type="ORF">LKD45_08160</name>
</gene>
<dbReference type="CDD" id="cd01092">
    <property type="entry name" value="APP-like"/>
    <property type="match status" value="1"/>
</dbReference>
<evidence type="ECO:0000259" key="2">
    <source>
        <dbReference type="Pfam" id="PF01321"/>
    </source>
</evidence>